<evidence type="ECO:0000313" key="1">
    <source>
        <dbReference type="EMBL" id="KPQ43776.1"/>
    </source>
</evidence>
<protein>
    <submittedName>
        <fullName evidence="1">Uncharacterized protein</fullName>
    </submittedName>
</protein>
<sequence>MISREFVLELLQKKQDSSGGYTGDDIIEIAAILEVTPRGLRRRLNNWINTDNDFQQFIYLGKKKPPITLFEFFKIEQGLESNPIQVKKGMYEDIQEERRTRDQEPLAKTTFYRCVNQKILSMYCSEKYNWFKAKKIPFPEDYSLDKNRESLQTIFTFSDLKTYGGANIDAICQRLSKAKEVFSIYNVDADRYYPEILSRCKFLQKLLGSIPPNQQLEAQAKLIFEMQAAYIIRCKDLLIGELIHEVGRSKQSDNASRQTVENQLRTTALESIRKDLKQMDESGKIDPHIIKKHANVLIDEEILARIELLRKHSYTYRSILKYLNDFTNNMTSGVKFQRKEARTIYQLATGEMTWDNLNEQGKRSIARKTDLMKAIDLENSDIVPLIAINRLIDYIRKGKITFDESYYFQDIGERLRNVDLSLEDCHLTPEILDQFIDGTYQINGFPTFDIPTTEIEASDDDIPTTWTDLSDILKEILTYIRSSNPTWFKEHEELFKKQTDGLFWIEYSEDEFAQRLYDSIGFLGRNFRYRDSEEFYHLKYFIQRYLSAATLKLELGFIHRCIEQLSNKKIECVVIDTMGIDARIKSILSDYHGRYHTIGFADLRAVSIDMTPIYSGVCRSTDSEAMNIVEVIDEVKEICGDNVSIYTGNGHTTTKISAGMAFLSHGVIAGGRIHYEPTWNLEDSAISRLKNNILLLNKVGKLLRDEPELGRVMAMRKYVYVGKLNVRKMLDDLGYLILKTVSKMDFPIDDICNAVERSNNLKKKARIVEGSRTRVEPDEAELLLKSGELILCIVGLYHLLKGWNGHGSPINLSDVRLIRPA</sequence>
<reference evidence="1 2" key="1">
    <citation type="submission" date="2015-09" db="EMBL/GenBank/DDBJ databases">
        <title>A metagenomics-based metabolic model of nitrate-dependent anaerobic oxidation of methane by Methanoperedens-like archaea.</title>
        <authorList>
            <person name="Arshad A."/>
            <person name="Speth D.R."/>
            <person name="De Graaf R.M."/>
            <person name="Op Den Camp H.J."/>
            <person name="Jetten M.S."/>
            <person name="Welte C.U."/>
        </authorList>
    </citation>
    <scope>NUCLEOTIDE SEQUENCE [LARGE SCALE GENOMIC DNA]</scope>
</reference>
<dbReference type="AlphaFoldDB" id="A0A0P8CKW9"/>
<dbReference type="Proteomes" id="UP000050360">
    <property type="component" value="Unassembled WGS sequence"/>
</dbReference>
<dbReference type="EMBL" id="LKCM01000128">
    <property type="protein sequence ID" value="KPQ43776.1"/>
    <property type="molecule type" value="Genomic_DNA"/>
</dbReference>
<name>A0A0P8CKW9_9EURY</name>
<comment type="caution">
    <text evidence="1">The sequence shown here is derived from an EMBL/GenBank/DDBJ whole genome shotgun (WGS) entry which is preliminary data.</text>
</comment>
<proteinExistence type="predicted"/>
<organism evidence="1 2">
    <name type="scientific">Candidatus Methanoperedens nitratireducens</name>
    <dbReference type="NCBI Taxonomy" id="1392998"/>
    <lineage>
        <taxon>Archaea</taxon>
        <taxon>Methanobacteriati</taxon>
        <taxon>Methanobacteriota</taxon>
        <taxon>Stenosarchaea group</taxon>
        <taxon>Methanomicrobia</taxon>
        <taxon>Methanosarcinales</taxon>
        <taxon>ANME-2 cluster</taxon>
        <taxon>Candidatus Methanoperedentaceae</taxon>
        <taxon>Candidatus Methanoperedens</taxon>
    </lineage>
</organism>
<gene>
    <name evidence="1" type="ORF">MPEBLZ_01650</name>
</gene>
<accession>A0A0P8CKW9</accession>
<evidence type="ECO:0000313" key="2">
    <source>
        <dbReference type="Proteomes" id="UP000050360"/>
    </source>
</evidence>